<dbReference type="GO" id="GO:0006352">
    <property type="term" value="P:DNA-templated transcription initiation"/>
    <property type="evidence" value="ECO:0007669"/>
    <property type="project" value="InterPro"/>
</dbReference>
<comment type="caution">
    <text evidence="1">The sequence shown here is derived from an EMBL/GenBank/DDBJ whole genome shotgun (WGS) entry which is preliminary data.</text>
</comment>
<keyword evidence="1" id="KW-0240">DNA-directed RNA polymerase</keyword>
<reference evidence="1" key="1">
    <citation type="submission" date="2021-01" db="EMBL/GenBank/DDBJ databases">
        <title>Whole genome shotgun sequence of Planotetraspora silvatica NBRC 100141.</title>
        <authorList>
            <person name="Komaki H."/>
            <person name="Tamura T."/>
        </authorList>
    </citation>
    <scope>NUCLEOTIDE SEQUENCE</scope>
    <source>
        <strain evidence="1">NBRC 100141</strain>
    </source>
</reference>
<accession>A0A8J3XUU3</accession>
<organism evidence="1 2">
    <name type="scientific">Planotetraspora silvatica</name>
    <dbReference type="NCBI Taxonomy" id="234614"/>
    <lineage>
        <taxon>Bacteria</taxon>
        <taxon>Bacillati</taxon>
        <taxon>Actinomycetota</taxon>
        <taxon>Actinomycetes</taxon>
        <taxon>Streptosporangiales</taxon>
        <taxon>Streptosporangiaceae</taxon>
        <taxon>Planotetraspora</taxon>
    </lineage>
</organism>
<evidence type="ECO:0000313" key="2">
    <source>
        <dbReference type="Proteomes" id="UP000644610"/>
    </source>
</evidence>
<dbReference type="NCBIfam" id="TIGR02937">
    <property type="entry name" value="sigma70-ECF"/>
    <property type="match status" value="1"/>
</dbReference>
<keyword evidence="2" id="KW-1185">Reference proteome</keyword>
<gene>
    <name evidence="1" type="ORF">Psi02_62870</name>
</gene>
<protein>
    <submittedName>
        <fullName evidence="1">DNA-directed RNA polymerase sigma-70 factor</fullName>
    </submittedName>
</protein>
<dbReference type="InterPro" id="IPR013324">
    <property type="entry name" value="RNA_pol_sigma_r3/r4-like"/>
</dbReference>
<dbReference type="InterPro" id="IPR036388">
    <property type="entry name" value="WH-like_DNA-bd_sf"/>
</dbReference>
<dbReference type="GO" id="GO:0003700">
    <property type="term" value="F:DNA-binding transcription factor activity"/>
    <property type="evidence" value="ECO:0007669"/>
    <property type="project" value="InterPro"/>
</dbReference>
<dbReference type="Proteomes" id="UP000644610">
    <property type="component" value="Unassembled WGS sequence"/>
</dbReference>
<sequence>MESDLTSVCAACDALAKEGAVDPETDRENRRWVRDLAAAGPVREAACRELYPLLLRIAKSEARRRAPVLELDGPELEDIAHQAAADALMAIGERLDRFRGEARFTTWASKFVIFNVATKMNRHFWRRHEVPYDQEDWSRIASRFDVGPDDEAQVREFAAAISTAVEENLSERQRIVFVATVLNGMPMDVLADELGSTHNALHKVLFDARKKLRAALVASGYLPATPQMTARNSTPKPTLKP</sequence>
<proteinExistence type="predicted"/>
<keyword evidence="1" id="KW-0804">Transcription</keyword>
<dbReference type="SUPFAM" id="SSF88659">
    <property type="entry name" value="Sigma3 and sigma4 domains of RNA polymerase sigma factors"/>
    <property type="match status" value="1"/>
</dbReference>
<name>A0A8J3XUU3_9ACTN</name>
<dbReference type="GO" id="GO:0000428">
    <property type="term" value="C:DNA-directed RNA polymerase complex"/>
    <property type="evidence" value="ECO:0007669"/>
    <property type="project" value="UniProtKB-KW"/>
</dbReference>
<dbReference type="Gene3D" id="1.10.10.10">
    <property type="entry name" value="Winged helix-like DNA-binding domain superfamily/Winged helix DNA-binding domain"/>
    <property type="match status" value="1"/>
</dbReference>
<evidence type="ECO:0000313" key="1">
    <source>
        <dbReference type="EMBL" id="GII49863.1"/>
    </source>
</evidence>
<dbReference type="AlphaFoldDB" id="A0A8J3XUU3"/>
<dbReference type="RefSeq" id="WP_203979386.1">
    <property type="nucleotide sequence ID" value="NZ_BAAAKY010000030.1"/>
</dbReference>
<dbReference type="EMBL" id="BOOQ01000046">
    <property type="protein sequence ID" value="GII49863.1"/>
    <property type="molecule type" value="Genomic_DNA"/>
</dbReference>
<dbReference type="InterPro" id="IPR014284">
    <property type="entry name" value="RNA_pol_sigma-70_dom"/>
</dbReference>